<evidence type="ECO:0000256" key="2">
    <source>
        <dbReference type="PIRNR" id="PIRNR006276"/>
    </source>
</evidence>
<dbReference type="InterPro" id="IPR006016">
    <property type="entry name" value="UspA"/>
</dbReference>
<dbReference type="PANTHER" id="PTHR46268">
    <property type="entry name" value="STRESS RESPONSE PROTEIN NHAX"/>
    <property type="match status" value="1"/>
</dbReference>
<evidence type="ECO:0000256" key="1">
    <source>
        <dbReference type="ARBA" id="ARBA00008791"/>
    </source>
</evidence>
<dbReference type="Proteomes" id="UP000680839">
    <property type="component" value="Chromosome"/>
</dbReference>
<dbReference type="SUPFAM" id="SSF52402">
    <property type="entry name" value="Adenine nucleotide alpha hydrolases-like"/>
    <property type="match status" value="1"/>
</dbReference>
<evidence type="ECO:0000259" key="3">
    <source>
        <dbReference type="Pfam" id="PF00582"/>
    </source>
</evidence>
<protein>
    <recommendedName>
        <fullName evidence="2">Universal stress protein</fullName>
    </recommendedName>
</protein>
<dbReference type="CDD" id="cd00293">
    <property type="entry name" value="USP-like"/>
    <property type="match status" value="1"/>
</dbReference>
<dbReference type="Pfam" id="PF00582">
    <property type="entry name" value="Usp"/>
    <property type="match status" value="1"/>
</dbReference>
<dbReference type="PIRSF" id="PIRSF006276">
    <property type="entry name" value="UspA"/>
    <property type="match status" value="1"/>
</dbReference>
<dbReference type="InterPro" id="IPR006015">
    <property type="entry name" value="Universal_stress_UspA"/>
</dbReference>
<dbReference type="InterPro" id="IPR014729">
    <property type="entry name" value="Rossmann-like_a/b/a_fold"/>
</dbReference>
<dbReference type="AlphaFoldDB" id="A0A975NJ42"/>
<dbReference type="RefSeq" id="WP_215623998.1">
    <property type="nucleotide sequence ID" value="NZ_CP076134.1"/>
</dbReference>
<keyword evidence="2" id="KW-0963">Cytoplasm</keyword>
<evidence type="ECO:0000313" key="5">
    <source>
        <dbReference type="Proteomes" id="UP000680839"/>
    </source>
</evidence>
<dbReference type="GO" id="GO:0005737">
    <property type="term" value="C:cytoplasm"/>
    <property type="evidence" value="ECO:0007669"/>
    <property type="project" value="UniProtKB-SubCell"/>
</dbReference>
<gene>
    <name evidence="4" type="ORF">KMZ29_12970</name>
</gene>
<comment type="subcellular location">
    <subcellularLocation>
        <location evidence="2">Cytoplasm</location>
    </subcellularLocation>
</comment>
<organism evidence="4 5">
    <name type="scientific">Bradyrhizobium sediminis</name>
    <dbReference type="NCBI Taxonomy" id="2840469"/>
    <lineage>
        <taxon>Bacteria</taxon>
        <taxon>Pseudomonadati</taxon>
        <taxon>Pseudomonadota</taxon>
        <taxon>Alphaproteobacteria</taxon>
        <taxon>Hyphomicrobiales</taxon>
        <taxon>Nitrobacteraceae</taxon>
        <taxon>Bradyrhizobium</taxon>
    </lineage>
</organism>
<dbReference type="PANTHER" id="PTHR46268:SF15">
    <property type="entry name" value="UNIVERSAL STRESS PROTEIN HP_0031"/>
    <property type="match status" value="1"/>
</dbReference>
<dbReference type="Gene3D" id="3.40.50.620">
    <property type="entry name" value="HUPs"/>
    <property type="match status" value="1"/>
</dbReference>
<reference evidence="4" key="1">
    <citation type="submission" date="2021-06" db="EMBL/GenBank/DDBJ databases">
        <title>Bradyrhizobium sp. S2-20-1 Genome sequencing.</title>
        <authorList>
            <person name="Jin L."/>
        </authorList>
    </citation>
    <scope>NUCLEOTIDE SEQUENCE</scope>
    <source>
        <strain evidence="4">S2-20-1</strain>
    </source>
</reference>
<feature type="domain" description="UspA" evidence="3">
    <location>
        <begin position="1"/>
        <end position="144"/>
    </location>
</feature>
<dbReference type="EMBL" id="CP076134">
    <property type="protein sequence ID" value="QWG15491.1"/>
    <property type="molecule type" value="Genomic_DNA"/>
</dbReference>
<accession>A0A975NJ42</accession>
<evidence type="ECO:0000313" key="4">
    <source>
        <dbReference type="EMBL" id="QWG15491.1"/>
    </source>
</evidence>
<comment type="similarity">
    <text evidence="1 2">Belongs to the universal stress protein A family.</text>
</comment>
<dbReference type="PRINTS" id="PR01438">
    <property type="entry name" value="UNVRSLSTRESS"/>
</dbReference>
<name>A0A975NJ42_9BRAD</name>
<proteinExistence type="inferred from homology"/>
<sequence length="144" mass="15228">MYKHILLPTDGSDLSKAAVKHGIELAKTIGARVTALVVSTPLNSLVVDPSVVSTALDQYKALVASQTAKYLDNIKNSAVEAGVECSALCIEHDKPYEAIVDTAKKQGCDLVVMASHGLRGVSAILGSETLKVLTHTSVPILVYR</sequence>